<dbReference type="OrthoDB" id="9816507at2"/>
<accession>A0A0D6JK27</accession>
<dbReference type="InterPro" id="IPR036366">
    <property type="entry name" value="PGBDSf"/>
</dbReference>
<sequence>MPANMVKIGLLVFVVLAATVTANVMALQPIGRRAIGPATKAAAPVETATVPEKADVSKAGPAVLNGEKAPDLEGAVRRELGLRGYAPGEGDFSGLEARAAILAFESDAGLPLTGRVRSELLQQLLFGVARNAPMVDAMPASAEVSRDAREVIAAAQRSLALLGYKLEANGLPSLETQKAIREFEAYYKLPVTGRVSGRLMAQLAQVSKLDHGSVAVDKLRARVASQH</sequence>
<dbReference type="AlphaFoldDB" id="A0A0D6JK27"/>
<proteinExistence type="predicted"/>
<gene>
    <name evidence="2" type="ORF">YBN1229_v1_3470</name>
</gene>
<reference evidence="3" key="1">
    <citation type="submission" date="2015-02" db="EMBL/GenBank/DDBJ databases">
        <authorList>
            <person name="Chooi Y.-H."/>
        </authorList>
    </citation>
    <scope>NUCLEOTIDE SEQUENCE [LARGE SCALE GENOMIC DNA]</scope>
    <source>
        <strain evidence="3">strain Y</strain>
    </source>
</reference>
<dbReference type="RefSeq" id="WP_152024989.1">
    <property type="nucleotide sequence ID" value="NZ_LN829118.1"/>
</dbReference>
<dbReference type="InterPro" id="IPR036365">
    <property type="entry name" value="PGBD-like_sf"/>
</dbReference>
<organism evidence="2 3">
    <name type="scientific">Candidatus Filomicrobium marinum</name>
    <dbReference type="NCBI Taxonomy" id="1608628"/>
    <lineage>
        <taxon>Bacteria</taxon>
        <taxon>Pseudomonadati</taxon>
        <taxon>Pseudomonadota</taxon>
        <taxon>Alphaproteobacteria</taxon>
        <taxon>Hyphomicrobiales</taxon>
        <taxon>Hyphomicrobiaceae</taxon>
        <taxon>Filomicrobium</taxon>
    </lineage>
</organism>
<dbReference type="KEGG" id="fil:BN1229_v1_2445"/>
<dbReference type="InterPro" id="IPR002477">
    <property type="entry name" value="Peptidoglycan-bd-like"/>
</dbReference>
<evidence type="ECO:0000313" key="3">
    <source>
        <dbReference type="Proteomes" id="UP000033187"/>
    </source>
</evidence>
<feature type="domain" description="Peptidoglycan binding-like" evidence="1">
    <location>
        <begin position="152"/>
        <end position="203"/>
    </location>
</feature>
<dbReference type="Gene3D" id="1.10.101.10">
    <property type="entry name" value="PGBD-like superfamily/PGBD"/>
    <property type="match status" value="1"/>
</dbReference>
<name>A0A0D6JK27_9HYPH</name>
<keyword evidence="3" id="KW-1185">Reference proteome</keyword>
<dbReference type="KEGG" id="fiy:BN1229_v1_3470"/>
<dbReference type="Pfam" id="PF01471">
    <property type="entry name" value="PG_binding_1"/>
    <property type="match status" value="1"/>
</dbReference>
<evidence type="ECO:0000313" key="2">
    <source>
        <dbReference type="EMBL" id="CPR22037.1"/>
    </source>
</evidence>
<protein>
    <submittedName>
        <fullName evidence="2">Putative Peptidoglycan-binding protein</fullName>
    </submittedName>
</protein>
<evidence type="ECO:0000259" key="1">
    <source>
        <dbReference type="Pfam" id="PF01471"/>
    </source>
</evidence>
<dbReference type="EMBL" id="LN829119">
    <property type="protein sequence ID" value="CPR22037.1"/>
    <property type="molecule type" value="Genomic_DNA"/>
</dbReference>
<dbReference type="Proteomes" id="UP000033187">
    <property type="component" value="Chromosome 1"/>
</dbReference>
<dbReference type="SUPFAM" id="SSF47090">
    <property type="entry name" value="PGBD-like"/>
    <property type="match status" value="1"/>
</dbReference>